<dbReference type="OrthoDB" id="5985446at2759"/>
<dbReference type="Pfam" id="PF01421">
    <property type="entry name" value="Reprolysin"/>
    <property type="match status" value="1"/>
</dbReference>
<evidence type="ECO:0000256" key="1">
    <source>
        <dbReference type="PROSITE-ProRule" id="PRU00276"/>
    </source>
</evidence>
<dbReference type="PANTHER" id="PTHR11905:SF159">
    <property type="entry name" value="ADAM METALLOPROTEASE"/>
    <property type="match status" value="1"/>
</dbReference>
<protein>
    <submittedName>
        <fullName evidence="2">Disintegrin and metallo ase domain-containing 8</fullName>
    </submittedName>
</protein>
<proteinExistence type="predicted"/>
<accession>A0A6S7KS51</accession>
<evidence type="ECO:0000313" key="3">
    <source>
        <dbReference type="Proteomes" id="UP001152795"/>
    </source>
</evidence>
<dbReference type="Gene3D" id="3.40.390.10">
    <property type="entry name" value="Collagenase (Catalytic Domain)"/>
    <property type="match status" value="1"/>
</dbReference>
<dbReference type="SUPFAM" id="SSF55486">
    <property type="entry name" value="Metalloproteases ('zincins'), catalytic domain"/>
    <property type="match status" value="1"/>
</dbReference>
<gene>
    <name evidence="2" type="ORF">PACLA_8A088685</name>
</gene>
<dbReference type="AlphaFoldDB" id="A0A6S7KS51"/>
<dbReference type="GO" id="GO:0004222">
    <property type="term" value="F:metalloendopeptidase activity"/>
    <property type="evidence" value="ECO:0007669"/>
    <property type="project" value="InterPro"/>
</dbReference>
<dbReference type="InterPro" id="IPR024079">
    <property type="entry name" value="MetalloPept_cat_dom_sf"/>
</dbReference>
<dbReference type="GO" id="GO:0006508">
    <property type="term" value="P:proteolysis"/>
    <property type="evidence" value="ECO:0007669"/>
    <property type="project" value="InterPro"/>
</dbReference>
<keyword evidence="3" id="KW-1185">Reference proteome</keyword>
<dbReference type="Proteomes" id="UP001152795">
    <property type="component" value="Unassembled WGS sequence"/>
</dbReference>
<sequence length="107" mass="12184">YQSKGEKTGLRAKQLVNHLDSIFRYHKIRIALVKVETWTTRDLFTVGRNASKALINFLEYKKKNLDIHKGKHFDNVQLITGMDFDGTTVGYARIQTICGSRSAAVVQ</sequence>
<name>A0A6S7KS51_PARCT</name>
<evidence type="ECO:0000313" key="2">
    <source>
        <dbReference type="EMBL" id="CAB4045010.1"/>
    </source>
</evidence>
<dbReference type="PROSITE" id="PS50215">
    <property type="entry name" value="ADAM_MEPRO"/>
    <property type="match status" value="1"/>
</dbReference>
<reference evidence="2" key="1">
    <citation type="submission" date="2020-04" db="EMBL/GenBank/DDBJ databases">
        <authorList>
            <person name="Alioto T."/>
            <person name="Alioto T."/>
            <person name="Gomez Garrido J."/>
        </authorList>
    </citation>
    <scope>NUCLEOTIDE SEQUENCE</scope>
    <source>
        <strain evidence="2">A484AB</strain>
    </source>
</reference>
<feature type="non-terminal residue" evidence="2">
    <location>
        <position position="1"/>
    </location>
</feature>
<feature type="non-terminal residue" evidence="2">
    <location>
        <position position="107"/>
    </location>
</feature>
<dbReference type="InterPro" id="IPR001590">
    <property type="entry name" value="Peptidase_M12B"/>
</dbReference>
<dbReference type="EMBL" id="CACRXK020037247">
    <property type="protein sequence ID" value="CAB4045010.1"/>
    <property type="molecule type" value="Genomic_DNA"/>
</dbReference>
<comment type="caution">
    <text evidence="2">The sequence shown here is derived from an EMBL/GenBank/DDBJ whole genome shotgun (WGS) entry which is preliminary data.</text>
</comment>
<comment type="caution">
    <text evidence="1">Lacks conserved residue(s) required for the propagation of feature annotation.</text>
</comment>
<organism evidence="2 3">
    <name type="scientific">Paramuricea clavata</name>
    <name type="common">Red gorgonian</name>
    <name type="synonym">Violescent sea-whip</name>
    <dbReference type="NCBI Taxonomy" id="317549"/>
    <lineage>
        <taxon>Eukaryota</taxon>
        <taxon>Metazoa</taxon>
        <taxon>Cnidaria</taxon>
        <taxon>Anthozoa</taxon>
        <taxon>Octocorallia</taxon>
        <taxon>Malacalcyonacea</taxon>
        <taxon>Plexauridae</taxon>
        <taxon>Paramuricea</taxon>
    </lineage>
</organism>
<dbReference type="PANTHER" id="PTHR11905">
    <property type="entry name" value="ADAM A DISINTEGRIN AND METALLOPROTEASE DOMAIN"/>
    <property type="match status" value="1"/>
</dbReference>